<proteinExistence type="predicted"/>
<evidence type="ECO:0000313" key="1">
    <source>
        <dbReference type="EMBL" id="DAG03267.1"/>
    </source>
</evidence>
<accession>A0A8S5V9E7</accession>
<reference evidence="1" key="1">
    <citation type="journal article" date="2021" name="Proc. Natl. Acad. Sci. U.S.A.">
        <title>A Catalog of Tens of Thousands of Viruses from Human Metagenomes Reveals Hidden Associations with Chronic Diseases.</title>
        <authorList>
            <person name="Tisza M.J."/>
            <person name="Buck C.B."/>
        </authorList>
    </citation>
    <scope>NUCLEOTIDE SEQUENCE</scope>
    <source>
        <strain evidence="1">Ct2D011</strain>
    </source>
</reference>
<dbReference type="EMBL" id="BK016226">
    <property type="protein sequence ID" value="DAG03267.1"/>
    <property type="molecule type" value="Genomic_DNA"/>
</dbReference>
<sequence>MSFKYFCNISKFASSIILVPRVEVRMIDYGVITAW</sequence>
<organism evidence="1">
    <name type="scientific">Siphoviridae sp. ct2D011</name>
    <dbReference type="NCBI Taxonomy" id="2825314"/>
    <lineage>
        <taxon>Viruses</taxon>
        <taxon>Duplodnaviria</taxon>
        <taxon>Heunggongvirae</taxon>
        <taxon>Uroviricota</taxon>
        <taxon>Caudoviricetes</taxon>
    </lineage>
</organism>
<name>A0A8S5V9E7_9CAUD</name>
<protein>
    <submittedName>
        <fullName evidence="1">Uncharacterized protein</fullName>
    </submittedName>
</protein>